<dbReference type="AlphaFoldDB" id="A0A6C0LRG4"/>
<evidence type="ECO:0000259" key="1">
    <source>
        <dbReference type="Pfam" id="PF00656"/>
    </source>
</evidence>
<dbReference type="PANTHER" id="PTHR48104:SF30">
    <property type="entry name" value="METACASPASE-1"/>
    <property type="match status" value="1"/>
</dbReference>
<organism evidence="2">
    <name type="scientific">viral metagenome</name>
    <dbReference type="NCBI Taxonomy" id="1070528"/>
    <lineage>
        <taxon>unclassified sequences</taxon>
        <taxon>metagenomes</taxon>
        <taxon>organismal metagenomes</taxon>
    </lineage>
</organism>
<dbReference type="PANTHER" id="PTHR48104">
    <property type="entry name" value="METACASPASE-4"/>
    <property type="match status" value="1"/>
</dbReference>
<reference evidence="2" key="1">
    <citation type="journal article" date="2020" name="Nature">
        <title>Giant virus diversity and host interactions through global metagenomics.</title>
        <authorList>
            <person name="Schulz F."/>
            <person name="Roux S."/>
            <person name="Paez-Espino D."/>
            <person name="Jungbluth S."/>
            <person name="Walsh D.A."/>
            <person name="Denef V.J."/>
            <person name="McMahon K.D."/>
            <person name="Konstantinidis K.T."/>
            <person name="Eloe-Fadrosh E.A."/>
            <person name="Kyrpides N.C."/>
            <person name="Woyke T."/>
        </authorList>
    </citation>
    <scope>NUCLEOTIDE SEQUENCE</scope>
    <source>
        <strain evidence="2">GVMAG-M-3300027969-2</strain>
    </source>
</reference>
<dbReference type="Gene3D" id="3.40.50.12660">
    <property type="match status" value="1"/>
</dbReference>
<dbReference type="GO" id="GO:0005737">
    <property type="term" value="C:cytoplasm"/>
    <property type="evidence" value="ECO:0007669"/>
    <property type="project" value="TreeGrafter"/>
</dbReference>
<dbReference type="EMBL" id="MN740540">
    <property type="protein sequence ID" value="QHU32578.1"/>
    <property type="molecule type" value="Genomic_DNA"/>
</dbReference>
<dbReference type="GO" id="GO:0006508">
    <property type="term" value="P:proteolysis"/>
    <property type="evidence" value="ECO:0007669"/>
    <property type="project" value="InterPro"/>
</dbReference>
<proteinExistence type="predicted"/>
<sequence>MKKALLIGINYTSTPDVQLNGCIDDVVNMRNTLIDAYDYESANITLLRDDELRSVYQPSRDNIINNLKSLVAQSGSLSEIWVHYSGHGSQIRDTNRDETSGYDSMIIPSDFQVKGFILDDELLNIIKMFKCKTFLIFDSCNSGTVCDLPWSFEYKNQASYLKTKNNNVVIQNPNIYMLSGCKDNQTSADAYNNDSQRYVGAFTNALITSLRMNRHNVPFLTLYRDVCNYLKTNGFSQIPIMSSSTQTPNHTFTRATQLSVANDINKMVMMSANKSIRATMKMVL</sequence>
<dbReference type="SUPFAM" id="SSF52129">
    <property type="entry name" value="Caspase-like"/>
    <property type="match status" value="1"/>
</dbReference>
<dbReference type="GO" id="GO:0004197">
    <property type="term" value="F:cysteine-type endopeptidase activity"/>
    <property type="evidence" value="ECO:0007669"/>
    <property type="project" value="InterPro"/>
</dbReference>
<feature type="domain" description="Peptidase C14 caspase" evidence="1">
    <location>
        <begin position="2"/>
        <end position="247"/>
    </location>
</feature>
<name>A0A6C0LRG4_9ZZZZ</name>
<dbReference type="Pfam" id="PF00656">
    <property type="entry name" value="Peptidase_C14"/>
    <property type="match status" value="1"/>
</dbReference>
<dbReference type="InterPro" id="IPR050452">
    <property type="entry name" value="Metacaspase"/>
</dbReference>
<evidence type="ECO:0000313" key="2">
    <source>
        <dbReference type="EMBL" id="QHU32578.1"/>
    </source>
</evidence>
<protein>
    <recommendedName>
        <fullName evidence="1">Peptidase C14 caspase domain-containing protein</fullName>
    </recommendedName>
</protein>
<accession>A0A6C0LRG4</accession>
<dbReference type="InterPro" id="IPR029030">
    <property type="entry name" value="Caspase-like_dom_sf"/>
</dbReference>
<dbReference type="InterPro" id="IPR011600">
    <property type="entry name" value="Pept_C14_caspase"/>
</dbReference>